<feature type="domain" description="CBS" evidence="5">
    <location>
        <begin position="17"/>
        <end position="79"/>
    </location>
</feature>
<comment type="similarity">
    <text evidence="1">Belongs to the 5'-AMP-activated protein kinase gamma subunit family.</text>
</comment>
<reference evidence="6 7" key="1">
    <citation type="submission" date="2023-09" db="EMBL/GenBank/DDBJ databases">
        <title>Pangenome analysis of Batrachochytrium dendrobatidis and related Chytrids.</title>
        <authorList>
            <person name="Yacoub M.N."/>
            <person name="Stajich J.E."/>
            <person name="James T.Y."/>
        </authorList>
    </citation>
    <scope>NUCLEOTIDE SEQUENCE [LARGE SCALE GENOMIC DNA]</scope>
    <source>
        <strain evidence="6 7">JEL0888</strain>
    </source>
</reference>
<comment type="caution">
    <text evidence="6">The sequence shown here is derived from an EMBL/GenBank/DDBJ whole genome shotgun (WGS) entry which is preliminary data.</text>
</comment>
<dbReference type="Gene3D" id="3.10.580.10">
    <property type="entry name" value="CBS-domain"/>
    <property type="match status" value="2"/>
</dbReference>
<dbReference type="InterPro" id="IPR000644">
    <property type="entry name" value="CBS_dom"/>
</dbReference>
<evidence type="ECO:0000256" key="2">
    <source>
        <dbReference type="ARBA" id="ARBA00022737"/>
    </source>
</evidence>
<proteinExistence type="inferred from homology"/>
<dbReference type="SMART" id="SM00116">
    <property type="entry name" value="CBS"/>
    <property type="match status" value="4"/>
</dbReference>
<dbReference type="CDD" id="cd04641">
    <property type="entry name" value="CBS_euAMPK_gamma-like_repeat2"/>
    <property type="match status" value="1"/>
</dbReference>
<organism evidence="6 7">
    <name type="scientific">Polyrhizophydium stewartii</name>
    <dbReference type="NCBI Taxonomy" id="2732419"/>
    <lineage>
        <taxon>Eukaryota</taxon>
        <taxon>Fungi</taxon>
        <taxon>Fungi incertae sedis</taxon>
        <taxon>Chytridiomycota</taxon>
        <taxon>Chytridiomycota incertae sedis</taxon>
        <taxon>Chytridiomycetes</taxon>
        <taxon>Rhizophydiales</taxon>
        <taxon>Rhizophydiales incertae sedis</taxon>
        <taxon>Polyrhizophydium</taxon>
    </lineage>
</organism>
<evidence type="ECO:0000256" key="3">
    <source>
        <dbReference type="ARBA" id="ARBA00023122"/>
    </source>
</evidence>
<name>A0ABR4MWI7_9FUNG</name>
<feature type="domain" description="CBS" evidence="5">
    <location>
        <begin position="177"/>
        <end position="239"/>
    </location>
</feature>
<evidence type="ECO:0000256" key="4">
    <source>
        <dbReference type="PROSITE-ProRule" id="PRU00703"/>
    </source>
</evidence>
<dbReference type="Proteomes" id="UP001527925">
    <property type="component" value="Unassembled WGS sequence"/>
</dbReference>
<accession>A0ABR4MWI7</accession>
<dbReference type="SUPFAM" id="SSF54631">
    <property type="entry name" value="CBS-domain pair"/>
    <property type="match status" value="2"/>
</dbReference>
<gene>
    <name evidence="6" type="primary">SNF4</name>
    <name evidence="6" type="ORF">HK105_208896</name>
</gene>
<evidence type="ECO:0000313" key="7">
    <source>
        <dbReference type="Proteomes" id="UP001527925"/>
    </source>
</evidence>
<evidence type="ECO:0000259" key="5">
    <source>
        <dbReference type="PROSITE" id="PS51371"/>
    </source>
</evidence>
<dbReference type="InterPro" id="IPR050511">
    <property type="entry name" value="AMPK_gamma/SDS23_families"/>
</dbReference>
<keyword evidence="3 4" id="KW-0129">CBS domain</keyword>
<feature type="domain" description="CBS" evidence="5">
    <location>
        <begin position="248"/>
        <end position="304"/>
    </location>
</feature>
<dbReference type="EMBL" id="JADGIZ020000095">
    <property type="protein sequence ID" value="KAL2911632.1"/>
    <property type="molecule type" value="Genomic_DNA"/>
</dbReference>
<dbReference type="PANTHER" id="PTHR13780:SF35">
    <property type="entry name" value="LD22662P"/>
    <property type="match status" value="1"/>
</dbReference>
<feature type="domain" description="CBS" evidence="5">
    <location>
        <begin position="105"/>
        <end position="167"/>
    </location>
</feature>
<dbReference type="PANTHER" id="PTHR13780">
    <property type="entry name" value="AMP-ACTIVATED PROTEIN KINASE, GAMMA REGULATORY SUBUNIT"/>
    <property type="match status" value="1"/>
</dbReference>
<evidence type="ECO:0000313" key="6">
    <source>
        <dbReference type="EMBL" id="KAL2911632.1"/>
    </source>
</evidence>
<dbReference type="CDD" id="cd04618">
    <property type="entry name" value="CBS_euAMPK_gamma-like_repeat1"/>
    <property type="match status" value="1"/>
</dbReference>
<dbReference type="PROSITE" id="PS51371">
    <property type="entry name" value="CBS"/>
    <property type="match status" value="4"/>
</dbReference>
<protein>
    <submittedName>
        <fullName evidence="6">AMP-activated serine/threonine-protein kinase regulatory subunit</fullName>
    </submittedName>
</protein>
<sequence>MAERPSEALKRHTCYDLLPVSLKVIVFDTSLLLKKALTALIQHGVQSAPLWDSETQRFAGMLTVTDFIQLILHYYRRSSLEEALEELDQLQISGLRAIENSIGCLPKQNVTIHPLDSLYHAGHLLIDSHLHRLPLIDHSEAADTIVSVITQNKILRFIAANVPHFPELDCTLGELGIGSFGRLETASPDTPLIDVLKKLISRRLSSLPIVDEEGRVLNVYEKYDVLMLAKDGPYYNLDMPVKEALLRRTPDFEGIHSCTTQDTLGRVLETIRTTTVHRFIVLRDDRLHGIISLRDILRYLISLN</sequence>
<dbReference type="Pfam" id="PF00571">
    <property type="entry name" value="CBS"/>
    <property type="match status" value="4"/>
</dbReference>
<dbReference type="InterPro" id="IPR046342">
    <property type="entry name" value="CBS_dom_sf"/>
</dbReference>
<keyword evidence="2" id="KW-0677">Repeat</keyword>
<keyword evidence="7" id="KW-1185">Reference proteome</keyword>
<evidence type="ECO:0000256" key="1">
    <source>
        <dbReference type="ARBA" id="ARBA00006750"/>
    </source>
</evidence>